<keyword evidence="4" id="KW-1185">Reference proteome</keyword>
<keyword evidence="2" id="KW-1133">Transmembrane helix</keyword>
<dbReference type="CDD" id="cd00229">
    <property type="entry name" value="SGNH_hydrolase"/>
    <property type="match status" value="1"/>
</dbReference>
<dbReference type="PANTHER" id="PTHR34407:SF1">
    <property type="entry name" value="SGNH HYDROLASE-TYPE ESTERASE DOMAIN-CONTAINING PROTEIN"/>
    <property type="match status" value="1"/>
</dbReference>
<protein>
    <submittedName>
        <fullName evidence="3">Uncharacterized protein</fullName>
    </submittedName>
</protein>
<keyword evidence="2" id="KW-0472">Membrane</keyword>
<dbReference type="Gene3D" id="3.40.50.1110">
    <property type="entry name" value="SGNH hydrolase"/>
    <property type="match status" value="1"/>
</dbReference>
<comment type="caution">
    <text evidence="3">The sequence shown here is derived from an EMBL/GenBank/DDBJ whole genome shotgun (WGS) entry which is preliminary data.</text>
</comment>
<dbReference type="PANTHER" id="PTHR34407">
    <property type="entry name" value="EXPRESSED PROTEIN"/>
    <property type="match status" value="1"/>
</dbReference>
<feature type="compositionally biased region" description="Basic and acidic residues" evidence="1">
    <location>
        <begin position="98"/>
        <end position="113"/>
    </location>
</feature>
<feature type="region of interest" description="Disordered" evidence="1">
    <location>
        <begin position="91"/>
        <end position="123"/>
    </location>
</feature>
<sequence>MNVHQDLNSKKRRSRVSQVGSLGNINTLSEMNNKKSLIKKKRDLTCLLIVVLYLFSLHFITNRNDRDCLIGNYLNSTQDLNRDVVKQHKLLRSNTNSQEERTSQQQQERKAEQEESFPQQTNQESICPSILQSMGADTSSTSNIWHHLQQQIIHGSFFPQQLQDSKPYQHWIQTLYKYYTVDKLRRTIAHPASPKVIAKLSSLMREYRLYNSQNQHLQKQIRILILGGSVTAGHDCRWPDWLGNDKPDQSNHQIPFHNCAWPARFENLLNTLFGDVFHVDNLASGGASSVWGSMLLERRLFNDPDTIPDIIISAYSANDAKRNDGTKPSDIVYGHMQDLIQAAQDLQPCEHDLPLVIMADDFYGDLPYQASRFSSYVYQLSQWSNLMAVSGSSVLRYKLLQELMDAETVHPLVNSNFGIHLGMGFHMGMAWIMLFNFVNAFVSVCNDEHVGINYLDETEIGKVGVNSTIAGDPNLLPSIVKGEPSAKHFAHLDESLGTVADVSRHYQENVERRKKLCENKDTIGKCTYSWFVNMAGSGVSSKAEINDKMRPVLYDYEGWPSMRNAWWGKGTTTAHQVPKISWSAKRNGATFTMKLDNVTSSTKYVLLQTMKSYSDEWKGSKLQLVFSILRNGQVLKKDWYTHVDNSTVTAHYIDGYHKDKTSVYYPHRFPLPQNGADIGDTVIMNATLVGGSKFQISGISFCAI</sequence>
<evidence type="ECO:0000256" key="1">
    <source>
        <dbReference type="SAM" id="MobiDB-lite"/>
    </source>
</evidence>
<name>A0AAD3CEA6_9STRA</name>
<organism evidence="3 4">
    <name type="scientific">Chaetoceros tenuissimus</name>
    <dbReference type="NCBI Taxonomy" id="426638"/>
    <lineage>
        <taxon>Eukaryota</taxon>
        <taxon>Sar</taxon>
        <taxon>Stramenopiles</taxon>
        <taxon>Ochrophyta</taxon>
        <taxon>Bacillariophyta</taxon>
        <taxon>Coscinodiscophyceae</taxon>
        <taxon>Chaetocerotophycidae</taxon>
        <taxon>Chaetocerotales</taxon>
        <taxon>Chaetocerotaceae</taxon>
        <taxon>Chaetoceros</taxon>
    </lineage>
</organism>
<evidence type="ECO:0000256" key="2">
    <source>
        <dbReference type="SAM" id="Phobius"/>
    </source>
</evidence>
<dbReference type="SUPFAM" id="SSF52266">
    <property type="entry name" value="SGNH hydrolase"/>
    <property type="match status" value="1"/>
</dbReference>
<accession>A0AAD3CEA6</accession>
<dbReference type="Proteomes" id="UP001054902">
    <property type="component" value="Unassembled WGS sequence"/>
</dbReference>
<dbReference type="AlphaFoldDB" id="A0AAD3CEA6"/>
<dbReference type="EMBL" id="BLLK01000020">
    <property type="protein sequence ID" value="GFH44527.1"/>
    <property type="molecule type" value="Genomic_DNA"/>
</dbReference>
<keyword evidence="2" id="KW-0812">Transmembrane</keyword>
<evidence type="ECO:0000313" key="4">
    <source>
        <dbReference type="Proteomes" id="UP001054902"/>
    </source>
</evidence>
<dbReference type="InterPro" id="IPR036514">
    <property type="entry name" value="SGNH_hydro_sf"/>
</dbReference>
<proteinExistence type="predicted"/>
<feature type="transmembrane region" description="Helical" evidence="2">
    <location>
        <begin position="44"/>
        <end position="61"/>
    </location>
</feature>
<gene>
    <name evidence="3" type="ORF">CTEN210_01001</name>
</gene>
<feature type="region of interest" description="Disordered" evidence="1">
    <location>
        <begin position="1"/>
        <end position="20"/>
    </location>
</feature>
<evidence type="ECO:0000313" key="3">
    <source>
        <dbReference type="EMBL" id="GFH44527.1"/>
    </source>
</evidence>
<reference evidence="3 4" key="1">
    <citation type="journal article" date="2021" name="Sci. Rep.">
        <title>The genome of the diatom Chaetoceros tenuissimus carries an ancient integrated fragment of an extant virus.</title>
        <authorList>
            <person name="Hongo Y."/>
            <person name="Kimura K."/>
            <person name="Takaki Y."/>
            <person name="Yoshida Y."/>
            <person name="Baba S."/>
            <person name="Kobayashi G."/>
            <person name="Nagasaki K."/>
            <person name="Hano T."/>
            <person name="Tomaru Y."/>
        </authorList>
    </citation>
    <scope>NUCLEOTIDE SEQUENCE [LARGE SCALE GENOMIC DNA]</scope>
    <source>
        <strain evidence="3 4">NIES-3715</strain>
    </source>
</reference>